<reference evidence="2" key="1">
    <citation type="journal article" date="2023" name="Mol. Phylogenet. Evol.">
        <title>Genome-scale phylogeny and comparative genomics of the fungal order Sordariales.</title>
        <authorList>
            <person name="Hensen N."/>
            <person name="Bonometti L."/>
            <person name="Westerberg I."/>
            <person name="Brannstrom I.O."/>
            <person name="Guillou S."/>
            <person name="Cros-Aarteil S."/>
            <person name="Calhoun S."/>
            <person name="Haridas S."/>
            <person name="Kuo A."/>
            <person name="Mondo S."/>
            <person name="Pangilinan J."/>
            <person name="Riley R."/>
            <person name="LaButti K."/>
            <person name="Andreopoulos B."/>
            <person name="Lipzen A."/>
            <person name="Chen C."/>
            <person name="Yan M."/>
            <person name="Daum C."/>
            <person name="Ng V."/>
            <person name="Clum A."/>
            <person name="Steindorff A."/>
            <person name="Ohm R.A."/>
            <person name="Martin F."/>
            <person name="Silar P."/>
            <person name="Natvig D.O."/>
            <person name="Lalanne C."/>
            <person name="Gautier V."/>
            <person name="Ament-Velasquez S.L."/>
            <person name="Kruys A."/>
            <person name="Hutchinson M.I."/>
            <person name="Powell A.J."/>
            <person name="Barry K."/>
            <person name="Miller A.N."/>
            <person name="Grigoriev I.V."/>
            <person name="Debuchy R."/>
            <person name="Gladieux P."/>
            <person name="Hiltunen Thoren M."/>
            <person name="Johannesson H."/>
        </authorList>
    </citation>
    <scope>NUCLEOTIDE SEQUENCE</scope>
    <source>
        <strain evidence="2">CBS 990.96</strain>
    </source>
</reference>
<gene>
    <name evidence="2" type="ORF">QBC38DRAFT_499978</name>
</gene>
<evidence type="ECO:0000313" key="3">
    <source>
        <dbReference type="Proteomes" id="UP001301958"/>
    </source>
</evidence>
<evidence type="ECO:0000256" key="1">
    <source>
        <dbReference type="SAM" id="MobiDB-lite"/>
    </source>
</evidence>
<name>A0AAN7BPM3_9PEZI</name>
<proteinExistence type="predicted"/>
<dbReference type="Proteomes" id="UP001301958">
    <property type="component" value="Unassembled WGS sequence"/>
</dbReference>
<dbReference type="EMBL" id="MU865341">
    <property type="protein sequence ID" value="KAK4226808.1"/>
    <property type="molecule type" value="Genomic_DNA"/>
</dbReference>
<evidence type="ECO:0000313" key="2">
    <source>
        <dbReference type="EMBL" id="KAK4226808.1"/>
    </source>
</evidence>
<organism evidence="2 3">
    <name type="scientific">Podospora fimiseda</name>
    <dbReference type="NCBI Taxonomy" id="252190"/>
    <lineage>
        <taxon>Eukaryota</taxon>
        <taxon>Fungi</taxon>
        <taxon>Dikarya</taxon>
        <taxon>Ascomycota</taxon>
        <taxon>Pezizomycotina</taxon>
        <taxon>Sordariomycetes</taxon>
        <taxon>Sordariomycetidae</taxon>
        <taxon>Sordariales</taxon>
        <taxon>Podosporaceae</taxon>
        <taxon>Podospora</taxon>
    </lineage>
</organism>
<feature type="region of interest" description="Disordered" evidence="1">
    <location>
        <begin position="1"/>
        <end position="33"/>
    </location>
</feature>
<reference evidence="2" key="2">
    <citation type="submission" date="2023-05" db="EMBL/GenBank/DDBJ databases">
        <authorList>
            <consortium name="Lawrence Berkeley National Laboratory"/>
            <person name="Steindorff A."/>
            <person name="Hensen N."/>
            <person name="Bonometti L."/>
            <person name="Westerberg I."/>
            <person name="Brannstrom I.O."/>
            <person name="Guillou S."/>
            <person name="Cros-Aarteil S."/>
            <person name="Calhoun S."/>
            <person name="Haridas S."/>
            <person name="Kuo A."/>
            <person name="Mondo S."/>
            <person name="Pangilinan J."/>
            <person name="Riley R."/>
            <person name="Labutti K."/>
            <person name="Andreopoulos B."/>
            <person name="Lipzen A."/>
            <person name="Chen C."/>
            <person name="Yanf M."/>
            <person name="Daum C."/>
            <person name="Ng V."/>
            <person name="Clum A."/>
            <person name="Ohm R."/>
            <person name="Martin F."/>
            <person name="Silar P."/>
            <person name="Natvig D."/>
            <person name="Lalanne C."/>
            <person name="Gautier V."/>
            <person name="Ament-Velasquez S.L."/>
            <person name="Kruys A."/>
            <person name="Hutchinson M.I."/>
            <person name="Powell A.J."/>
            <person name="Barry K."/>
            <person name="Miller A.N."/>
            <person name="Grigoriev I.V."/>
            <person name="Debuchy R."/>
            <person name="Gladieux P."/>
            <person name="Thoren M.H."/>
            <person name="Johannesson H."/>
        </authorList>
    </citation>
    <scope>NUCLEOTIDE SEQUENCE</scope>
    <source>
        <strain evidence="2">CBS 990.96</strain>
    </source>
</reference>
<comment type="caution">
    <text evidence="2">The sequence shown here is derived from an EMBL/GenBank/DDBJ whole genome shotgun (WGS) entry which is preliminary data.</text>
</comment>
<keyword evidence="3" id="KW-1185">Reference proteome</keyword>
<sequence length="161" mass="18719">MPHLDNHSKGPGVNPKFLRTPSTSQRGPLTQKDRGKTVYKELFEVCMRHGDMMVMSGTQIQKLKRRVRRLDPSLPAESSRQIALSQWSKKKADYTFPELEKALNRLHMKVNLGQIALSQWSKKKAVYTFHELEKLLGVMKMTRVTMFFTWGLTRVVRFSRV</sequence>
<protein>
    <submittedName>
        <fullName evidence="2">Uncharacterized protein</fullName>
    </submittedName>
</protein>
<dbReference type="AlphaFoldDB" id="A0AAN7BPM3"/>
<accession>A0AAN7BPM3</accession>